<feature type="domain" description="BHLH" evidence="5">
    <location>
        <begin position="1"/>
        <end position="50"/>
    </location>
</feature>
<evidence type="ECO:0000313" key="6">
    <source>
        <dbReference type="EMBL" id="KAJ0963058.1"/>
    </source>
</evidence>
<gene>
    <name evidence="6" type="ORF">J5N97_028180</name>
</gene>
<proteinExistence type="inferred from homology"/>
<dbReference type="Pfam" id="PF00010">
    <property type="entry name" value="HLH"/>
    <property type="match status" value="1"/>
</dbReference>
<dbReference type="AlphaFoldDB" id="A0A9D5BYF8"/>
<evidence type="ECO:0000259" key="5">
    <source>
        <dbReference type="PROSITE" id="PS50888"/>
    </source>
</evidence>
<comment type="similarity">
    <text evidence="1">Belongs to the bHLH protein family.</text>
</comment>
<dbReference type="InterPro" id="IPR045847">
    <property type="entry name" value="AIG1-like"/>
</dbReference>
<organism evidence="6 7">
    <name type="scientific">Dioscorea zingiberensis</name>
    <dbReference type="NCBI Taxonomy" id="325984"/>
    <lineage>
        <taxon>Eukaryota</taxon>
        <taxon>Viridiplantae</taxon>
        <taxon>Streptophyta</taxon>
        <taxon>Embryophyta</taxon>
        <taxon>Tracheophyta</taxon>
        <taxon>Spermatophyta</taxon>
        <taxon>Magnoliopsida</taxon>
        <taxon>Liliopsida</taxon>
        <taxon>Dioscoreales</taxon>
        <taxon>Dioscoreaceae</taxon>
        <taxon>Dioscorea</taxon>
    </lineage>
</organism>
<dbReference type="Proteomes" id="UP001085076">
    <property type="component" value="Miscellaneous, Linkage group lg09"/>
</dbReference>
<dbReference type="GO" id="GO:0046983">
    <property type="term" value="F:protein dimerization activity"/>
    <property type="evidence" value="ECO:0007669"/>
    <property type="project" value="InterPro"/>
</dbReference>
<evidence type="ECO:0000256" key="4">
    <source>
        <dbReference type="ARBA" id="ARBA00023163"/>
    </source>
</evidence>
<name>A0A9D5BYF8_9LILI</name>
<dbReference type="GO" id="GO:0003677">
    <property type="term" value="F:DNA binding"/>
    <property type="evidence" value="ECO:0007669"/>
    <property type="project" value="UniProtKB-KW"/>
</dbReference>
<keyword evidence="7" id="KW-1185">Reference proteome</keyword>
<evidence type="ECO:0000256" key="1">
    <source>
        <dbReference type="ARBA" id="ARBA00005510"/>
    </source>
</evidence>
<dbReference type="PANTHER" id="PTHR45844">
    <property type="entry name" value="TRANSCRIPTION FACTOR BHLH30"/>
    <property type="match status" value="1"/>
</dbReference>
<accession>A0A9D5BYF8</accession>
<evidence type="ECO:0000313" key="7">
    <source>
        <dbReference type="Proteomes" id="UP001085076"/>
    </source>
</evidence>
<dbReference type="PANTHER" id="PTHR45844:SF9">
    <property type="entry name" value="OS09G0463900 PROTEIN"/>
    <property type="match status" value="1"/>
</dbReference>
<dbReference type="EMBL" id="JAGGNH010000009">
    <property type="protein sequence ID" value="KAJ0963058.1"/>
    <property type="molecule type" value="Genomic_DNA"/>
</dbReference>
<evidence type="ECO:0000256" key="2">
    <source>
        <dbReference type="ARBA" id="ARBA00023015"/>
    </source>
</evidence>
<sequence length="189" mass="21074">MALKSHSEAERRRRERINAHLTTLRGLIPCSDKLDKASLLAEVISHVKRLKNNATEMSKGCIVPSEVDEVRAEMERLGMNSESFSIKASLSCDDRPEILADLKNTLQAFKLKTLGAEISTLSGRMKVVFLLACEGNTTETERHLLTASIQQALKSVLDRASSPQDFLLRTSYPNKRRRIPLFESSSSSS</sequence>
<dbReference type="InterPro" id="IPR036638">
    <property type="entry name" value="HLH_DNA-bd_sf"/>
</dbReference>
<protein>
    <recommendedName>
        <fullName evidence="5">BHLH domain-containing protein</fullName>
    </recommendedName>
</protein>
<evidence type="ECO:0000256" key="3">
    <source>
        <dbReference type="ARBA" id="ARBA00023125"/>
    </source>
</evidence>
<comment type="caution">
    <text evidence="6">The sequence shown here is derived from an EMBL/GenBank/DDBJ whole genome shotgun (WGS) entry which is preliminary data.</text>
</comment>
<dbReference type="PROSITE" id="PS50888">
    <property type="entry name" value="BHLH"/>
    <property type="match status" value="1"/>
</dbReference>
<dbReference type="GO" id="GO:0003700">
    <property type="term" value="F:DNA-binding transcription factor activity"/>
    <property type="evidence" value="ECO:0007669"/>
    <property type="project" value="InterPro"/>
</dbReference>
<dbReference type="SUPFAM" id="SSF47459">
    <property type="entry name" value="HLH, helix-loop-helix DNA-binding domain"/>
    <property type="match status" value="1"/>
</dbReference>
<reference evidence="6" key="2">
    <citation type="journal article" date="2022" name="Hortic Res">
        <title>The genome of Dioscorea zingiberensis sheds light on the biosynthesis, origin and evolution of the medicinally important diosgenin saponins.</title>
        <authorList>
            <person name="Li Y."/>
            <person name="Tan C."/>
            <person name="Li Z."/>
            <person name="Guo J."/>
            <person name="Li S."/>
            <person name="Chen X."/>
            <person name="Wang C."/>
            <person name="Dai X."/>
            <person name="Yang H."/>
            <person name="Song W."/>
            <person name="Hou L."/>
            <person name="Xu J."/>
            <person name="Tong Z."/>
            <person name="Xu A."/>
            <person name="Yuan X."/>
            <person name="Wang W."/>
            <person name="Yang Q."/>
            <person name="Chen L."/>
            <person name="Sun Z."/>
            <person name="Wang K."/>
            <person name="Pan B."/>
            <person name="Chen J."/>
            <person name="Bao Y."/>
            <person name="Liu F."/>
            <person name="Qi X."/>
            <person name="Gang D.R."/>
            <person name="Wen J."/>
            <person name="Li J."/>
        </authorList>
    </citation>
    <scope>NUCLEOTIDE SEQUENCE</scope>
    <source>
        <strain evidence="6">Dzin_1.0</strain>
    </source>
</reference>
<keyword evidence="3" id="KW-0238">DNA-binding</keyword>
<reference evidence="6" key="1">
    <citation type="submission" date="2021-03" db="EMBL/GenBank/DDBJ databases">
        <authorList>
            <person name="Li Z."/>
            <person name="Yang C."/>
        </authorList>
    </citation>
    <scope>NUCLEOTIDE SEQUENCE</scope>
    <source>
        <strain evidence="6">Dzin_1.0</strain>
        <tissue evidence="6">Leaf</tissue>
    </source>
</reference>
<dbReference type="InterPro" id="IPR011598">
    <property type="entry name" value="bHLH_dom"/>
</dbReference>
<dbReference type="Gene3D" id="4.10.280.10">
    <property type="entry name" value="Helix-loop-helix DNA-binding domain"/>
    <property type="match status" value="1"/>
</dbReference>
<dbReference type="SMART" id="SM00353">
    <property type="entry name" value="HLH"/>
    <property type="match status" value="1"/>
</dbReference>
<keyword evidence="4" id="KW-0804">Transcription</keyword>
<keyword evidence="2" id="KW-0805">Transcription regulation</keyword>
<dbReference type="OrthoDB" id="71302at2759"/>